<sequence>MGFYEFIFAGFIGAAVALYFWMMKDGPTPTASQINSYESYLASNTPSYAAANCIICCERMSTVMFIPCRHQGLCKECSREYLQHGDKCPFCRRKIEECKESL</sequence>
<evidence type="ECO:0000313" key="6">
    <source>
        <dbReference type="EMBL" id="GFS69253.1"/>
    </source>
</evidence>
<evidence type="ECO:0000256" key="2">
    <source>
        <dbReference type="ARBA" id="ARBA00022833"/>
    </source>
</evidence>
<feature type="transmembrane region" description="Helical" evidence="4">
    <location>
        <begin position="6"/>
        <end position="22"/>
    </location>
</feature>
<dbReference type="SMART" id="SM00184">
    <property type="entry name" value="RING"/>
    <property type="match status" value="1"/>
</dbReference>
<dbReference type="AlphaFoldDB" id="A0A8X6MN84"/>
<evidence type="ECO:0000256" key="4">
    <source>
        <dbReference type="SAM" id="Phobius"/>
    </source>
</evidence>
<dbReference type="PROSITE" id="PS50089">
    <property type="entry name" value="ZF_RING_2"/>
    <property type="match status" value="1"/>
</dbReference>
<keyword evidence="7" id="KW-1185">Reference proteome</keyword>
<dbReference type="Pfam" id="PF13920">
    <property type="entry name" value="zf-C3HC4_3"/>
    <property type="match status" value="1"/>
</dbReference>
<keyword evidence="4" id="KW-0812">Transmembrane</keyword>
<dbReference type="GO" id="GO:0016567">
    <property type="term" value="P:protein ubiquitination"/>
    <property type="evidence" value="ECO:0007669"/>
    <property type="project" value="TreeGrafter"/>
</dbReference>
<dbReference type="InterPro" id="IPR001841">
    <property type="entry name" value="Znf_RING"/>
</dbReference>
<evidence type="ECO:0000259" key="5">
    <source>
        <dbReference type="PROSITE" id="PS50089"/>
    </source>
</evidence>
<protein>
    <recommendedName>
        <fullName evidence="5">RING-type domain-containing protein</fullName>
    </recommendedName>
</protein>
<keyword evidence="1 3" id="KW-0479">Metal-binding</keyword>
<name>A0A8X6MN84_NEPPI</name>
<dbReference type="InterPro" id="IPR045194">
    <property type="entry name" value="MGRN1/RNF157-like"/>
</dbReference>
<dbReference type="Proteomes" id="UP000887013">
    <property type="component" value="Unassembled WGS sequence"/>
</dbReference>
<organism evidence="6 7">
    <name type="scientific">Nephila pilipes</name>
    <name type="common">Giant wood spider</name>
    <name type="synonym">Nephila maculata</name>
    <dbReference type="NCBI Taxonomy" id="299642"/>
    <lineage>
        <taxon>Eukaryota</taxon>
        <taxon>Metazoa</taxon>
        <taxon>Ecdysozoa</taxon>
        <taxon>Arthropoda</taxon>
        <taxon>Chelicerata</taxon>
        <taxon>Arachnida</taxon>
        <taxon>Araneae</taxon>
        <taxon>Araneomorphae</taxon>
        <taxon>Entelegynae</taxon>
        <taxon>Araneoidea</taxon>
        <taxon>Nephilidae</taxon>
        <taxon>Nephila</taxon>
    </lineage>
</organism>
<dbReference type="Gene3D" id="3.30.40.10">
    <property type="entry name" value="Zinc/RING finger domain, C3HC4 (zinc finger)"/>
    <property type="match status" value="1"/>
</dbReference>
<dbReference type="EMBL" id="BMAW01000495">
    <property type="protein sequence ID" value="GFS69253.1"/>
    <property type="molecule type" value="Genomic_DNA"/>
</dbReference>
<dbReference type="InterPro" id="IPR013083">
    <property type="entry name" value="Znf_RING/FYVE/PHD"/>
</dbReference>
<keyword evidence="2" id="KW-0862">Zinc</keyword>
<reference evidence="6" key="1">
    <citation type="submission" date="2020-08" db="EMBL/GenBank/DDBJ databases">
        <title>Multicomponent nature underlies the extraordinary mechanical properties of spider dragline silk.</title>
        <authorList>
            <person name="Kono N."/>
            <person name="Nakamura H."/>
            <person name="Mori M."/>
            <person name="Yoshida Y."/>
            <person name="Ohtoshi R."/>
            <person name="Malay A.D."/>
            <person name="Moran D.A.P."/>
            <person name="Tomita M."/>
            <person name="Numata K."/>
            <person name="Arakawa K."/>
        </authorList>
    </citation>
    <scope>NUCLEOTIDE SEQUENCE</scope>
</reference>
<evidence type="ECO:0000313" key="7">
    <source>
        <dbReference type="Proteomes" id="UP000887013"/>
    </source>
</evidence>
<keyword evidence="1 3" id="KW-0863">Zinc-finger</keyword>
<dbReference type="OrthoDB" id="1711136at2759"/>
<dbReference type="GO" id="GO:0005737">
    <property type="term" value="C:cytoplasm"/>
    <property type="evidence" value="ECO:0007669"/>
    <property type="project" value="TreeGrafter"/>
</dbReference>
<dbReference type="PANTHER" id="PTHR22996:SF0">
    <property type="entry name" value="RE60872P-RELATED"/>
    <property type="match status" value="1"/>
</dbReference>
<evidence type="ECO:0000256" key="1">
    <source>
        <dbReference type="ARBA" id="ARBA00022771"/>
    </source>
</evidence>
<proteinExistence type="predicted"/>
<evidence type="ECO:0000256" key="3">
    <source>
        <dbReference type="PROSITE-ProRule" id="PRU00175"/>
    </source>
</evidence>
<dbReference type="GO" id="GO:0008270">
    <property type="term" value="F:zinc ion binding"/>
    <property type="evidence" value="ECO:0007669"/>
    <property type="project" value="UniProtKB-KW"/>
</dbReference>
<keyword evidence="4" id="KW-0472">Membrane</keyword>
<keyword evidence="4" id="KW-1133">Transmembrane helix</keyword>
<comment type="caution">
    <text evidence="6">The sequence shown here is derived from an EMBL/GenBank/DDBJ whole genome shotgun (WGS) entry which is preliminary data.</text>
</comment>
<accession>A0A8X6MN84</accession>
<dbReference type="PANTHER" id="PTHR22996">
    <property type="entry name" value="MAHOGUNIN"/>
    <property type="match status" value="1"/>
</dbReference>
<dbReference type="GO" id="GO:0061630">
    <property type="term" value="F:ubiquitin protein ligase activity"/>
    <property type="evidence" value="ECO:0007669"/>
    <property type="project" value="UniProtKB-EC"/>
</dbReference>
<dbReference type="SUPFAM" id="SSF57850">
    <property type="entry name" value="RING/U-box"/>
    <property type="match status" value="1"/>
</dbReference>
<feature type="domain" description="RING-type" evidence="5">
    <location>
        <begin position="53"/>
        <end position="92"/>
    </location>
</feature>
<gene>
    <name evidence="6" type="ORF">NPIL_561671</name>
</gene>